<organism evidence="1 2">
    <name type="scientific">Tessaracoccus antarcticus</name>
    <dbReference type="NCBI Taxonomy" id="2479848"/>
    <lineage>
        <taxon>Bacteria</taxon>
        <taxon>Bacillati</taxon>
        <taxon>Actinomycetota</taxon>
        <taxon>Actinomycetes</taxon>
        <taxon>Propionibacteriales</taxon>
        <taxon>Propionibacteriaceae</taxon>
        <taxon>Tessaracoccus</taxon>
    </lineage>
</organism>
<keyword evidence="2" id="KW-1185">Reference proteome</keyword>
<dbReference type="EMBL" id="REFW01000001">
    <property type="protein sequence ID" value="RMB62338.1"/>
    <property type="molecule type" value="Genomic_DNA"/>
</dbReference>
<evidence type="ECO:0000313" key="2">
    <source>
        <dbReference type="Proteomes" id="UP000275256"/>
    </source>
</evidence>
<dbReference type="InterPro" id="IPR029069">
    <property type="entry name" value="HotDog_dom_sf"/>
</dbReference>
<dbReference type="OrthoDB" id="9799036at2"/>
<evidence type="ECO:0000313" key="1">
    <source>
        <dbReference type="EMBL" id="RMB62338.1"/>
    </source>
</evidence>
<dbReference type="AlphaFoldDB" id="A0A3M0GDE4"/>
<dbReference type="RefSeq" id="WP_121900888.1">
    <property type="nucleotide sequence ID" value="NZ_REFW01000001.1"/>
</dbReference>
<evidence type="ECO:0008006" key="3">
    <source>
        <dbReference type="Google" id="ProtNLM"/>
    </source>
</evidence>
<dbReference type="Gene3D" id="3.10.129.10">
    <property type="entry name" value="Hotdog Thioesterase"/>
    <property type="match status" value="2"/>
</dbReference>
<dbReference type="SUPFAM" id="SSF54637">
    <property type="entry name" value="Thioesterase/thiol ester dehydrase-isomerase"/>
    <property type="match status" value="2"/>
</dbReference>
<dbReference type="InterPro" id="IPR050563">
    <property type="entry name" value="4-hydroxybenzoyl-CoA_TE"/>
</dbReference>
<dbReference type="GO" id="GO:0047617">
    <property type="term" value="F:fatty acyl-CoA hydrolase activity"/>
    <property type="evidence" value="ECO:0007669"/>
    <property type="project" value="TreeGrafter"/>
</dbReference>
<sequence length="282" mass="30904">MFVVRCPLRWSDLDAQGHVNNALIVDYMQEARVAFFRSGPISAMLDSGIVVVGHKVEYRAAIDYDTAGVEIHLTVSAIGGARFEVAYDILQRARVVARATTVLCPYDFEAGRPTRLATADREYLSSVRADVEPLRALSAPHLEGRGTVTDLFVRWSDHDSYAHVNNVKTFDYVQQARVEAMSNWDPTMARVGAGDSSHLWLVARQDVDYVSQLSHRLTPYATRTAATAVGTSSATLACEVFDPQDGTIFARARTVLVCAGTDLRPVPLPASIRGRLADHLVG</sequence>
<proteinExistence type="predicted"/>
<dbReference type="Pfam" id="PF13279">
    <property type="entry name" value="4HBT_2"/>
    <property type="match status" value="2"/>
</dbReference>
<comment type="caution">
    <text evidence="1">The sequence shown here is derived from an EMBL/GenBank/DDBJ whole genome shotgun (WGS) entry which is preliminary data.</text>
</comment>
<accession>A0A3M0GDE4</accession>
<dbReference type="PANTHER" id="PTHR31793:SF24">
    <property type="entry name" value="LONG-CHAIN ACYL-COA THIOESTERASE FADM"/>
    <property type="match status" value="1"/>
</dbReference>
<reference evidence="1 2" key="1">
    <citation type="submission" date="2018-10" db="EMBL/GenBank/DDBJ databases">
        <title>Tessaracoccus antarcticuss sp. nov., isolated from sediment.</title>
        <authorList>
            <person name="Zhou L.Y."/>
            <person name="Du Z.J."/>
        </authorList>
    </citation>
    <scope>NUCLEOTIDE SEQUENCE [LARGE SCALE GENOMIC DNA]</scope>
    <source>
        <strain evidence="1 2">JDX10</strain>
    </source>
</reference>
<gene>
    <name evidence="1" type="ORF">EAX62_07235</name>
</gene>
<protein>
    <recommendedName>
        <fullName evidence="3">Acyl-CoA thioesterase</fullName>
    </recommendedName>
</protein>
<dbReference type="PANTHER" id="PTHR31793">
    <property type="entry name" value="4-HYDROXYBENZOYL-COA THIOESTERASE FAMILY MEMBER"/>
    <property type="match status" value="1"/>
</dbReference>
<name>A0A3M0GDE4_9ACTN</name>
<dbReference type="Proteomes" id="UP000275256">
    <property type="component" value="Unassembled WGS sequence"/>
</dbReference>
<dbReference type="CDD" id="cd00586">
    <property type="entry name" value="4HBT"/>
    <property type="match status" value="2"/>
</dbReference>